<comment type="subcellular location">
    <subcellularLocation>
        <location evidence="1">Membrane</location>
        <topology evidence="1">Multi-pass membrane protein</topology>
    </subcellularLocation>
</comment>
<feature type="transmembrane region" description="Helical" evidence="5">
    <location>
        <begin position="107"/>
        <end position="129"/>
    </location>
</feature>
<keyword evidence="4 5" id="KW-0472">Membrane</keyword>
<gene>
    <name evidence="6" type="ORF">AX774_g2017</name>
</gene>
<accession>A0A1R1PU27</accession>
<evidence type="ECO:0000313" key="6">
    <source>
        <dbReference type="EMBL" id="OMH84461.1"/>
    </source>
</evidence>
<dbReference type="Pfam" id="PF02535">
    <property type="entry name" value="Zip"/>
    <property type="match status" value="1"/>
</dbReference>
<sequence length="184" mass="20645">MGDYDRWAGVLVIMTIFALHLTDYIFPGTNDDEFQLAQDDYEYELVNKETPTRKKPASDSDSLETMQTLAVSNVPTTNNDNEEDKVDKITVYSSKQPSMVDPNRSVYMVHFGVVAHSVILGIVLGVSGLKTLKMLMVVMAINQFIEGVAIGERLHDLYMLRKSNTTLDKQNTKKNKVVPTQPEA</sequence>
<evidence type="ECO:0000256" key="4">
    <source>
        <dbReference type="ARBA" id="ARBA00023136"/>
    </source>
</evidence>
<dbReference type="AlphaFoldDB" id="A0A1R1PU27"/>
<comment type="caution">
    <text evidence="6">The sequence shown here is derived from an EMBL/GenBank/DDBJ whole genome shotgun (WGS) entry which is preliminary data.</text>
</comment>
<dbReference type="Proteomes" id="UP000188320">
    <property type="component" value="Unassembled WGS sequence"/>
</dbReference>
<proteinExistence type="predicted"/>
<reference evidence="7" key="1">
    <citation type="submission" date="2017-01" db="EMBL/GenBank/DDBJ databases">
        <authorList>
            <person name="Wang Y."/>
            <person name="White M."/>
            <person name="Kvist S."/>
            <person name="Moncalvo J.-M."/>
        </authorList>
    </citation>
    <scope>NUCLEOTIDE SEQUENCE [LARGE SCALE GENOMIC DNA]</scope>
    <source>
        <strain evidence="7">COL-18-3</strain>
    </source>
</reference>
<dbReference type="InterPro" id="IPR003689">
    <property type="entry name" value="ZIP"/>
</dbReference>
<evidence type="ECO:0000256" key="1">
    <source>
        <dbReference type="ARBA" id="ARBA00004141"/>
    </source>
</evidence>
<evidence type="ECO:0000256" key="3">
    <source>
        <dbReference type="ARBA" id="ARBA00022989"/>
    </source>
</evidence>
<evidence type="ECO:0000256" key="2">
    <source>
        <dbReference type="ARBA" id="ARBA00022692"/>
    </source>
</evidence>
<dbReference type="EMBL" id="LSSK01000192">
    <property type="protein sequence ID" value="OMH84461.1"/>
    <property type="molecule type" value="Genomic_DNA"/>
</dbReference>
<protein>
    <submittedName>
        <fullName evidence="6">Uncharacterized protein</fullName>
    </submittedName>
</protein>
<dbReference type="GO" id="GO:0046873">
    <property type="term" value="F:metal ion transmembrane transporter activity"/>
    <property type="evidence" value="ECO:0007669"/>
    <property type="project" value="InterPro"/>
</dbReference>
<name>A0A1R1PU27_ZANCU</name>
<keyword evidence="7" id="KW-1185">Reference proteome</keyword>
<keyword evidence="2 5" id="KW-0812">Transmembrane</keyword>
<organism evidence="6 7">
    <name type="scientific">Zancudomyces culisetae</name>
    <name type="common">Gut fungus</name>
    <name type="synonym">Smittium culisetae</name>
    <dbReference type="NCBI Taxonomy" id="1213189"/>
    <lineage>
        <taxon>Eukaryota</taxon>
        <taxon>Fungi</taxon>
        <taxon>Fungi incertae sedis</taxon>
        <taxon>Zoopagomycota</taxon>
        <taxon>Kickxellomycotina</taxon>
        <taxon>Harpellomycetes</taxon>
        <taxon>Harpellales</taxon>
        <taxon>Legeriomycetaceae</taxon>
        <taxon>Zancudomyces</taxon>
    </lineage>
</organism>
<dbReference type="OrthoDB" id="448280at2759"/>
<feature type="transmembrane region" description="Helical" evidence="5">
    <location>
        <begin position="7"/>
        <end position="26"/>
    </location>
</feature>
<evidence type="ECO:0000313" key="7">
    <source>
        <dbReference type="Proteomes" id="UP000188320"/>
    </source>
</evidence>
<dbReference type="GO" id="GO:0016020">
    <property type="term" value="C:membrane"/>
    <property type="evidence" value="ECO:0007669"/>
    <property type="project" value="UniProtKB-SubCell"/>
</dbReference>
<keyword evidence="3 5" id="KW-1133">Transmembrane helix</keyword>
<evidence type="ECO:0000256" key="5">
    <source>
        <dbReference type="SAM" id="Phobius"/>
    </source>
</evidence>